<dbReference type="InterPro" id="IPR007325">
    <property type="entry name" value="KFase/CYL"/>
</dbReference>
<dbReference type="EMBL" id="JAEEGA010000003">
    <property type="protein sequence ID" value="MBP1040754.1"/>
    <property type="molecule type" value="Genomic_DNA"/>
</dbReference>
<proteinExistence type="predicted"/>
<dbReference type="Gene3D" id="3.50.30.50">
    <property type="entry name" value="Putative cyclase"/>
    <property type="match status" value="1"/>
</dbReference>
<dbReference type="GO" id="GO:0019441">
    <property type="term" value="P:L-tryptophan catabolic process to kynurenine"/>
    <property type="evidence" value="ECO:0007669"/>
    <property type="project" value="InterPro"/>
</dbReference>
<dbReference type="InterPro" id="IPR037175">
    <property type="entry name" value="KFase_sf"/>
</dbReference>
<organism evidence="1 2">
    <name type="scientific">Vagococcus allomyrinae</name>
    <dbReference type="NCBI Taxonomy" id="2794353"/>
    <lineage>
        <taxon>Bacteria</taxon>
        <taxon>Bacillati</taxon>
        <taxon>Bacillota</taxon>
        <taxon>Bacilli</taxon>
        <taxon>Lactobacillales</taxon>
        <taxon>Enterococcaceae</taxon>
        <taxon>Vagococcus</taxon>
    </lineage>
</organism>
<accession>A0A940SUG3</accession>
<keyword evidence="2" id="KW-1185">Reference proteome</keyword>
<dbReference type="RefSeq" id="WP_209526079.1">
    <property type="nucleotide sequence ID" value="NZ_JAEEGA010000003.1"/>
</dbReference>
<protein>
    <submittedName>
        <fullName evidence="1">Cyclase family protein</fullName>
    </submittedName>
</protein>
<gene>
    <name evidence="1" type="ORF">I6N95_07035</name>
</gene>
<dbReference type="SUPFAM" id="SSF102198">
    <property type="entry name" value="Putative cyclase"/>
    <property type="match status" value="1"/>
</dbReference>
<dbReference type="AlphaFoldDB" id="A0A940SUG3"/>
<evidence type="ECO:0000313" key="1">
    <source>
        <dbReference type="EMBL" id="MBP1040754.1"/>
    </source>
</evidence>
<dbReference type="PANTHER" id="PTHR31118:SF12">
    <property type="entry name" value="CYCLASE-LIKE PROTEIN 2"/>
    <property type="match status" value="1"/>
</dbReference>
<evidence type="ECO:0000313" key="2">
    <source>
        <dbReference type="Proteomes" id="UP000674938"/>
    </source>
</evidence>
<sequence length="243" mass="27345">MELTDLLTQLKEKEWVDLTHDVTATIPRFSAFNASQEKTLFGYQDGFYAKEYTLPTQYGTHVDAPAHFVEGKRLLHELTLKEMILPLVVLHVEDKVAANHDYAVTKEDILAFEAEHGDIPPHSFVALASGWSQRWPDQAAFDNKDHDGNNHTPGWSLEALRFLCEERQIDAIGHETLDTDCALDYQKNGTLEAEYYVLSQDVYQVEVMTNLTQLPSKGAIIITSVPKIKDAPGFTARAFAILP</sequence>
<comment type="caution">
    <text evidence="1">The sequence shown here is derived from an EMBL/GenBank/DDBJ whole genome shotgun (WGS) entry which is preliminary data.</text>
</comment>
<name>A0A940SUG3_9ENTE</name>
<dbReference type="GO" id="GO:0004061">
    <property type="term" value="F:arylformamidase activity"/>
    <property type="evidence" value="ECO:0007669"/>
    <property type="project" value="InterPro"/>
</dbReference>
<dbReference type="Proteomes" id="UP000674938">
    <property type="component" value="Unassembled WGS sequence"/>
</dbReference>
<reference evidence="1" key="1">
    <citation type="submission" date="2020-12" db="EMBL/GenBank/DDBJ databases">
        <title>Vagococcus allomyrinae sp. nov. and Enterococcus lavae sp. nov., isolated from the larvae of Allomyrina dichotoma.</title>
        <authorList>
            <person name="Lee S.D."/>
        </authorList>
    </citation>
    <scope>NUCLEOTIDE SEQUENCE</scope>
    <source>
        <strain evidence="1">BWB3-3</strain>
    </source>
</reference>
<dbReference type="PANTHER" id="PTHR31118">
    <property type="entry name" value="CYCLASE-LIKE PROTEIN 2"/>
    <property type="match status" value="1"/>
</dbReference>
<dbReference type="Pfam" id="PF04199">
    <property type="entry name" value="Cyclase"/>
    <property type="match status" value="1"/>
</dbReference>